<feature type="compositionally biased region" description="Gly residues" evidence="1">
    <location>
        <begin position="64"/>
        <end position="76"/>
    </location>
</feature>
<organism evidence="2 3">
    <name type="scientific">Tetradesmus obliquus</name>
    <name type="common">Green alga</name>
    <name type="synonym">Acutodesmus obliquus</name>
    <dbReference type="NCBI Taxonomy" id="3088"/>
    <lineage>
        <taxon>Eukaryota</taxon>
        <taxon>Viridiplantae</taxon>
        <taxon>Chlorophyta</taxon>
        <taxon>core chlorophytes</taxon>
        <taxon>Chlorophyceae</taxon>
        <taxon>CS clade</taxon>
        <taxon>Sphaeropleales</taxon>
        <taxon>Scenedesmaceae</taxon>
        <taxon>Tetradesmus</taxon>
    </lineage>
</organism>
<gene>
    <name evidence="2" type="ORF">OEZ85_004439</name>
</gene>
<evidence type="ECO:0000313" key="2">
    <source>
        <dbReference type="EMBL" id="WIA22097.1"/>
    </source>
</evidence>
<sequence length="150" mass="15296">MPSWARKQPARSEGSGTQSNAAAAGANRRRGTTISSTSAGGRPVPSRVDSWNKRAGAGPAAGAAAGGAAGAGGGAQGAAKGAGVKKSEYMGPDGDLVANLERDVLDRSPGIRWTDIAGLKEAKRVLEEATVLPMIMPEFFTGIRRPVKVR</sequence>
<evidence type="ECO:0000256" key="1">
    <source>
        <dbReference type="SAM" id="MobiDB-lite"/>
    </source>
</evidence>
<dbReference type="EMBL" id="CP126221">
    <property type="protein sequence ID" value="WIA22097.1"/>
    <property type="molecule type" value="Genomic_DNA"/>
</dbReference>
<dbReference type="PANTHER" id="PTHR23074:SF19">
    <property type="entry name" value="KATANIN P60 ATPASE-CONTAINING SUBUNIT A1"/>
    <property type="match status" value="1"/>
</dbReference>
<protein>
    <submittedName>
        <fullName evidence="2">Uncharacterized protein</fullName>
    </submittedName>
</protein>
<feature type="region of interest" description="Disordered" evidence="1">
    <location>
        <begin position="1"/>
        <end position="93"/>
    </location>
</feature>
<proteinExistence type="predicted"/>
<dbReference type="InterPro" id="IPR050304">
    <property type="entry name" value="MT-severing_AAA_ATPase"/>
</dbReference>
<dbReference type="InterPro" id="IPR027417">
    <property type="entry name" value="P-loop_NTPase"/>
</dbReference>
<reference evidence="2 3" key="1">
    <citation type="submission" date="2023-05" db="EMBL/GenBank/DDBJ databases">
        <title>A 100% complete, gapless, phased diploid assembly of the Scenedesmus obliquus UTEX 3031 genome.</title>
        <authorList>
            <person name="Biondi T.C."/>
            <person name="Hanschen E.R."/>
            <person name="Kwon T."/>
            <person name="Eng W."/>
            <person name="Kruse C.P.S."/>
            <person name="Koehler S.I."/>
            <person name="Kunde Y."/>
            <person name="Gleasner C.D."/>
            <person name="You Mak K.T."/>
            <person name="Polle J."/>
            <person name="Hovde B.T."/>
            <person name="Starkenburg S.R."/>
        </authorList>
    </citation>
    <scope>NUCLEOTIDE SEQUENCE [LARGE SCALE GENOMIC DNA]</scope>
    <source>
        <strain evidence="2 3">DOE0152z</strain>
    </source>
</reference>
<name>A0ABY8UPB3_TETOB</name>
<dbReference type="PANTHER" id="PTHR23074">
    <property type="entry name" value="AAA DOMAIN-CONTAINING"/>
    <property type="match status" value="1"/>
</dbReference>
<accession>A0ABY8UPB3</accession>
<keyword evidence="3" id="KW-1185">Reference proteome</keyword>
<dbReference type="Gene3D" id="3.40.50.300">
    <property type="entry name" value="P-loop containing nucleotide triphosphate hydrolases"/>
    <property type="match status" value="1"/>
</dbReference>
<evidence type="ECO:0000313" key="3">
    <source>
        <dbReference type="Proteomes" id="UP001244341"/>
    </source>
</evidence>
<dbReference type="Proteomes" id="UP001244341">
    <property type="component" value="Chromosome 14b"/>
</dbReference>